<evidence type="ECO:0000256" key="1">
    <source>
        <dbReference type="SAM" id="MobiDB-lite"/>
    </source>
</evidence>
<organism evidence="2 3">
    <name type="scientific">Rhodofomes roseus</name>
    <dbReference type="NCBI Taxonomy" id="34475"/>
    <lineage>
        <taxon>Eukaryota</taxon>
        <taxon>Fungi</taxon>
        <taxon>Dikarya</taxon>
        <taxon>Basidiomycota</taxon>
        <taxon>Agaricomycotina</taxon>
        <taxon>Agaricomycetes</taxon>
        <taxon>Polyporales</taxon>
        <taxon>Rhodofomes</taxon>
    </lineage>
</organism>
<feature type="compositionally biased region" description="Polar residues" evidence="1">
    <location>
        <begin position="140"/>
        <end position="153"/>
    </location>
</feature>
<dbReference type="RefSeq" id="XP_047774496.1">
    <property type="nucleotide sequence ID" value="XM_047924913.1"/>
</dbReference>
<evidence type="ECO:0000313" key="3">
    <source>
        <dbReference type="Proteomes" id="UP000814176"/>
    </source>
</evidence>
<name>A0ABQ8K3B9_9APHY</name>
<feature type="compositionally biased region" description="Polar residues" evidence="1">
    <location>
        <begin position="190"/>
        <end position="199"/>
    </location>
</feature>
<dbReference type="Proteomes" id="UP000814176">
    <property type="component" value="Unassembled WGS sequence"/>
</dbReference>
<feature type="region of interest" description="Disordered" evidence="1">
    <location>
        <begin position="190"/>
        <end position="243"/>
    </location>
</feature>
<gene>
    <name evidence="2" type="ORF">C8Q71DRAFT_782201</name>
</gene>
<protein>
    <recommendedName>
        <fullName evidence="4">C2H2-type domain-containing protein</fullName>
    </recommendedName>
</protein>
<sequence length="356" mass="38821">MSATQYMQYDSDQGVYTSSAPGLLLSAEPLLCGHDSLPRDCDGFAYGNWSADEFLPYPDVGLDPLMDKLRGPSDILTPYLDLSHLDAEAALHLADDIHPLVEGSSTWDYPLSTSTWPLALQSAIAAEPPIFPACAPDEGPSNTSLNRSSTTHTVPATSFASSSLQWLAPSSSGSPSEVFHSADYTSTSLPVAANETSAPSDRSRSSKRRSRINKSCNRHGHADLITPGTVPSHASSFAGGVRRTSPRNKQVGFVPYARIDMREGSGFICLHCEPDRPFSTQRKGDLKRHVLTHFAHSRGQELICCGVPEEDAPELVGERYEHGGRRMVGGCLKTFSRRDSFLRHLRKARCLRPAHM</sequence>
<reference evidence="2 3" key="1">
    <citation type="journal article" date="2021" name="Environ. Microbiol.">
        <title>Gene family expansions and transcriptome signatures uncover fungal adaptations to wood decay.</title>
        <authorList>
            <person name="Hage H."/>
            <person name="Miyauchi S."/>
            <person name="Viragh M."/>
            <person name="Drula E."/>
            <person name="Min B."/>
            <person name="Chaduli D."/>
            <person name="Navarro D."/>
            <person name="Favel A."/>
            <person name="Norest M."/>
            <person name="Lesage-Meessen L."/>
            <person name="Balint B."/>
            <person name="Merenyi Z."/>
            <person name="de Eugenio L."/>
            <person name="Morin E."/>
            <person name="Martinez A.T."/>
            <person name="Baldrian P."/>
            <person name="Stursova M."/>
            <person name="Martinez M.J."/>
            <person name="Novotny C."/>
            <person name="Magnuson J.K."/>
            <person name="Spatafora J.W."/>
            <person name="Maurice S."/>
            <person name="Pangilinan J."/>
            <person name="Andreopoulos W."/>
            <person name="LaButti K."/>
            <person name="Hundley H."/>
            <person name="Na H."/>
            <person name="Kuo A."/>
            <person name="Barry K."/>
            <person name="Lipzen A."/>
            <person name="Henrissat B."/>
            <person name="Riley R."/>
            <person name="Ahrendt S."/>
            <person name="Nagy L.G."/>
            <person name="Grigoriev I.V."/>
            <person name="Martin F."/>
            <person name="Rosso M.N."/>
        </authorList>
    </citation>
    <scope>NUCLEOTIDE SEQUENCE [LARGE SCALE GENOMIC DNA]</scope>
    <source>
        <strain evidence="2 3">CIRM-BRFM 1785</strain>
    </source>
</reference>
<dbReference type="EMBL" id="JADCUA010000026">
    <property type="protein sequence ID" value="KAH9831369.1"/>
    <property type="molecule type" value="Genomic_DNA"/>
</dbReference>
<comment type="caution">
    <text evidence="2">The sequence shown here is derived from an EMBL/GenBank/DDBJ whole genome shotgun (WGS) entry which is preliminary data.</text>
</comment>
<feature type="region of interest" description="Disordered" evidence="1">
    <location>
        <begin position="131"/>
        <end position="153"/>
    </location>
</feature>
<feature type="compositionally biased region" description="Basic residues" evidence="1">
    <location>
        <begin position="205"/>
        <end position="219"/>
    </location>
</feature>
<dbReference type="GeneID" id="72005645"/>
<evidence type="ECO:0008006" key="4">
    <source>
        <dbReference type="Google" id="ProtNLM"/>
    </source>
</evidence>
<evidence type="ECO:0000313" key="2">
    <source>
        <dbReference type="EMBL" id="KAH9831369.1"/>
    </source>
</evidence>
<accession>A0ABQ8K3B9</accession>
<proteinExistence type="predicted"/>
<keyword evidence="3" id="KW-1185">Reference proteome</keyword>